<evidence type="ECO:0000313" key="3">
    <source>
        <dbReference type="Proteomes" id="UP001058713"/>
    </source>
</evidence>
<evidence type="ECO:0000256" key="1">
    <source>
        <dbReference type="SAM" id="SignalP"/>
    </source>
</evidence>
<evidence type="ECO:0000313" key="2">
    <source>
        <dbReference type="EMBL" id="UWQ53138.1"/>
    </source>
</evidence>
<reference evidence="2" key="1">
    <citation type="submission" date="2021-08" db="EMBL/GenBank/DDBJ databases">
        <authorList>
            <person name="Nwanade C."/>
            <person name="Wang M."/>
            <person name="Masoudi A."/>
            <person name="Yu Z."/>
            <person name="Liu J."/>
        </authorList>
    </citation>
    <scope>NUCLEOTIDE SEQUENCE</scope>
    <source>
        <strain evidence="2">S122</strain>
    </source>
</reference>
<organism evidence="2 3">
    <name type="scientific">Leisingera caerulea</name>
    <name type="common">Phaeobacter caeruleus</name>
    <dbReference type="NCBI Taxonomy" id="506591"/>
    <lineage>
        <taxon>Bacteria</taxon>
        <taxon>Pseudomonadati</taxon>
        <taxon>Pseudomonadota</taxon>
        <taxon>Alphaproteobacteria</taxon>
        <taxon>Rhodobacterales</taxon>
        <taxon>Roseobacteraceae</taxon>
        <taxon>Leisingera</taxon>
    </lineage>
</organism>
<dbReference type="Proteomes" id="UP001058713">
    <property type="component" value="Chromosome"/>
</dbReference>
<feature type="signal peptide" evidence="1">
    <location>
        <begin position="1"/>
        <end position="19"/>
    </location>
</feature>
<dbReference type="AlphaFoldDB" id="A0A9Q9M230"/>
<gene>
    <name evidence="2" type="ORF">K3721_14145</name>
</gene>
<protein>
    <submittedName>
        <fullName evidence="2">Uncharacterized protein</fullName>
    </submittedName>
</protein>
<proteinExistence type="predicted"/>
<feature type="chain" id="PRO_5040420228" evidence="1">
    <location>
        <begin position="20"/>
        <end position="119"/>
    </location>
</feature>
<sequence length="119" mass="13206">MYILPIVFGLLLFATPSAGQQTVFHTASFPDATTVQLSVTQYQVTSEEDFDFEVAIKLVQTDANGTVLYDDTRKHPVRVKCGEPAYVDTGLKRFMINTATPSGDWQHDLWAMLCTTAIS</sequence>
<name>A0A9Q9M230_LEICA</name>
<dbReference type="KEGG" id="lcae:K3721_14145"/>
<dbReference type="EMBL" id="CP081070">
    <property type="protein sequence ID" value="UWQ53138.1"/>
    <property type="molecule type" value="Genomic_DNA"/>
</dbReference>
<keyword evidence="1" id="KW-0732">Signal</keyword>
<accession>A0A9Q9M230</accession>
<dbReference type="RefSeq" id="WP_036797399.1">
    <property type="nucleotide sequence ID" value="NZ_CP081070.1"/>
</dbReference>